<sequence length="412" mass="47418">MSDPKPKPNPKEYTSGGSGTMTHEFWETQPVVQFEDMGDTTLPEGPIEPPTLVSEVKQEPYNFHEDYEWIACDMKSDDMCSEVYNFFKVHYADKPNLKVHPSKEWLMWALCPPGYYQNWHVGVRAKATKKLVAFISGVPARIRVRDEVVRMANINFLCIDKSLRSRRLAPILIMEVTRRVRLKNIWQAAYPSRDVVSRPVTTCQYWGRMLNPKKLIDVGYAALGERMTMSRTVKLYKVPDAPSTPGFREMELSDCFGVTELLRNYLRQFGVAACFDSEDVMRWFLPRKDVIHTYLVVSPETYDVTDFCSFYTVPFTISNSASRNPENTTVQCAYSYYNVVTQTSLPKLMNDVLTVSKQKGVDIFYALDVMQNASFFTELKFCRSEGALLHYHLYNYRLGSSLTPSEVGLVLW</sequence>
<accession>A0ABM0VVS9</accession>
<feature type="region of interest" description="Disordered" evidence="7">
    <location>
        <begin position="1"/>
        <end position="22"/>
    </location>
</feature>
<dbReference type="Gene3D" id="3.40.630.170">
    <property type="match status" value="1"/>
</dbReference>
<dbReference type="InterPro" id="IPR000903">
    <property type="entry name" value="NMT"/>
</dbReference>
<dbReference type="RefSeq" id="XP_010461804.2">
    <property type="nucleotide sequence ID" value="XM_010463502.2"/>
</dbReference>
<evidence type="ECO:0000313" key="10">
    <source>
        <dbReference type="Proteomes" id="UP000694864"/>
    </source>
</evidence>
<dbReference type="GeneID" id="104742488"/>
<proteinExistence type="inferred from homology"/>
<keyword evidence="10" id="KW-1185">Reference proteome</keyword>
<dbReference type="PANTHER" id="PTHR11377">
    <property type="entry name" value="N-MYRISTOYL TRANSFERASE"/>
    <property type="match status" value="1"/>
</dbReference>
<dbReference type="Pfam" id="PF02799">
    <property type="entry name" value="NMT_C"/>
    <property type="match status" value="1"/>
</dbReference>
<evidence type="ECO:0000256" key="6">
    <source>
        <dbReference type="RuleBase" id="RU004178"/>
    </source>
</evidence>
<evidence type="ECO:0000259" key="8">
    <source>
        <dbReference type="Pfam" id="PF01233"/>
    </source>
</evidence>
<dbReference type="InterPro" id="IPR022677">
    <property type="entry name" value="NMT_C"/>
</dbReference>
<dbReference type="InterPro" id="IPR016181">
    <property type="entry name" value="Acyl_CoA_acyltransferase"/>
</dbReference>
<reference evidence="10" key="1">
    <citation type="journal article" date="2014" name="Nat. Commun.">
        <title>The emerging biofuel crop Camelina sativa retains a highly undifferentiated hexaploid genome structure.</title>
        <authorList>
            <person name="Kagale S."/>
            <person name="Koh C."/>
            <person name="Nixon J."/>
            <person name="Bollina V."/>
            <person name="Clarke W.E."/>
            <person name="Tuteja R."/>
            <person name="Spillane C."/>
            <person name="Robinson S.J."/>
            <person name="Links M.G."/>
            <person name="Clarke C."/>
            <person name="Higgins E.E."/>
            <person name="Huebert T."/>
            <person name="Sharpe A.G."/>
            <person name="Parkin I.A."/>
        </authorList>
    </citation>
    <scope>NUCLEOTIDE SEQUENCE [LARGE SCALE GENOMIC DNA]</scope>
    <source>
        <strain evidence="10">cv. DH55</strain>
    </source>
</reference>
<comment type="similarity">
    <text evidence="1 6">Belongs to the NMT family.</text>
</comment>
<feature type="domain" description="Glycylpeptide N-tetradecanoyltransferase C-terminal" evidence="9">
    <location>
        <begin position="217"/>
        <end position="405"/>
    </location>
</feature>
<dbReference type="InterPro" id="IPR022676">
    <property type="entry name" value="NMT_N"/>
</dbReference>
<protein>
    <recommendedName>
        <fullName evidence="2 5">Glycylpeptide N-tetradecanoyltransferase</fullName>
        <ecNumber evidence="2 5">2.3.1.97</ecNumber>
    </recommendedName>
</protein>
<dbReference type="Proteomes" id="UP000694864">
    <property type="component" value="Chromosome 14"/>
</dbReference>
<organism evidence="10 11">
    <name type="scientific">Camelina sativa</name>
    <name type="common">False flax</name>
    <name type="synonym">Myagrum sativum</name>
    <dbReference type="NCBI Taxonomy" id="90675"/>
    <lineage>
        <taxon>Eukaryota</taxon>
        <taxon>Viridiplantae</taxon>
        <taxon>Streptophyta</taxon>
        <taxon>Embryophyta</taxon>
        <taxon>Tracheophyta</taxon>
        <taxon>Spermatophyta</taxon>
        <taxon>Magnoliopsida</taxon>
        <taxon>eudicotyledons</taxon>
        <taxon>Gunneridae</taxon>
        <taxon>Pentapetalae</taxon>
        <taxon>rosids</taxon>
        <taxon>malvids</taxon>
        <taxon>Brassicales</taxon>
        <taxon>Brassicaceae</taxon>
        <taxon>Camelineae</taxon>
        <taxon>Camelina</taxon>
    </lineage>
</organism>
<evidence type="ECO:0000256" key="7">
    <source>
        <dbReference type="SAM" id="MobiDB-lite"/>
    </source>
</evidence>
<evidence type="ECO:0000256" key="3">
    <source>
        <dbReference type="ARBA" id="ARBA00022679"/>
    </source>
</evidence>
<evidence type="ECO:0000256" key="2">
    <source>
        <dbReference type="ARBA" id="ARBA00012923"/>
    </source>
</evidence>
<evidence type="ECO:0000259" key="9">
    <source>
        <dbReference type="Pfam" id="PF02799"/>
    </source>
</evidence>
<feature type="domain" description="Glycylpeptide N-tetradecanoyltransferase N-terminal" evidence="8">
    <location>
        <begin position="46"/>
        <end position="203"/>
    </location>
</feature>
<keyword evidence="4 5" id="KW-0012">Acyltransferase</keyword>
<dbReference type="PANTHER" id="PTHR11377:SF17">
    <property type="entry name" value="GLYCYLPEPTIDE N-TETRADECANOYLTRANSFERASE 1-RELATED"/>
    <property type="match status" value="1"/>
</dbReference>
<reference evidence="11" key="2">
    <citation type="submission" date="2025-08" db="UniProtKB">
        <authorList>
            <consortium name="RefSeq"/>
        </authorList>
    </citation>
    <scope>IDENTIFICATION</scope>
    <source>
        <tissue evidence="11">Leaf</tissue>
    </source>
</reference>
<evidence type="ECO:0000256" key="5">
    <source>
        <dbReference type="RuleBase" id="RU000586"/>
    </source>
</evidence>
<evidence type="ECO:0000256" key="4">
    <source>
        <dbReference type="ARBA" id="ARBA00023315"/>
    </source>
</evidence>
<feature type="compositionally biased region" description="Basic and acidic residues" evidence="7">
    <location>
        <begin position="1"/>
        <end position="10"/>
    </location>
</feature>
<dbReference type="EC" id="2.3.1.97" evidence="2 5"/>
<comment type="function">
    <text evidence="5">Adds a myristoyl group to the N-terminal glycine residue of certain cellular proteins.</text>
</comment>
<dbReference type="Pfam" id="PF01233">
    <property type="entry name" value="NMT"/>
    <property type="match status" value="1"/>
</dbReference>
<gene>
    <name evidence="11" type="primary">LOC104742488</name>
</gene>
<evidence type="ECO:0000313" key="11">
    <source>
        <dbReference type="RefSeq" id="XP_010461804.2"/>
    </source>
</evidence>
<comment type="catalytic activity">
    <reaction evidence="5">
        <text>N-terminal glycyl-[protein] + tetradecanoyl-CoA = N-tetradecanoylglycyl-[protein] + CoA + H(+)</text>
        <dbReference type="Rhea" id="RHEA:15521"/>
        <dbReference type="Rhea" id="RHEA-COMP:12666"/>
        <dbReference type="Rhea" id="RHEA-COMP:12667"/>
        <dbReference type="ChEBI" id="CHEBI:15378"/>
        <dbReference type="ChEBI" id="CHEBI:57287"/>
        <dbReference type="ChEBI" id="CHEBI:57385"/>
        <dbReference type="ChEBI" id="CHEBI:64723"/>
        <dbReference type="ChEBI" id="CHEBI:133050"/>
        <dbReference type="EC" id="2.3.1.97"/>
    </reaction>
</comment>
<keyword evidence="3 5" id="KW-0808">Transferase</keyword>
<dbReference type="PIRSF" id="PIRSF015892">
    <property type="entry name" value="N-myristl_transf"/>
    <property type="match status" value="1"/>
</dbReference>
<dbReference type="SUPFAM" id="SSF55729">
    <property type="entry name" value="Acyl-CoA N-acyltransferases (Nat)"/>
    <property type="match status" value="2"/>
</dbReference>
<evidence type="ECO:0000256" key="1">
    <source>
        <dbReference type="ARBA" id="ARBA00009469"/>
    </source>
</evidence>
<name>A0ABM0VVS9_CAMSA</name>